<evidence type="ECO:0000313" key="2">
    <source>
        <dbReference type="EMBL" id="KAJ4828745.1"/>
    </source>
</evidence>
<reference evidence="2" key="1">
    <citation type="submission" date="2022-02" db="EMBL/GenBank/DDBJ databases">
        <authorList>
            <person name="Henning P.M."/>
            <person name="McCubbin A.G."/>
            <person name="Shore J.S."/>
        </authorList>
    </citation>
    <scope>NUCLEOTIDE SEQUENCE</scope>
    <source>
        <strain evidence="2">F60SS</strain>
        <tissue evidence="2">Leaves</tissue>
    </source>
</reference>
<keyword evidence="1" id="KW-1133">Transmembrane helix</keyword>
<sequence>MPPSPPSVSSLFDSLPTFAFFFSPPKNCIFELSSLIYLFFVILTIGVMHSNLIQRQSMDNRRIRSFHGSCPSVLSINASVLTACEKPPTTPLSPSAVQVLNVLFSFNASDFTAWEKTPSSCSPSALEVDDSLGSKTASPGFEAL</sequence>
<dbReference type="EMBL" id="JAKUCV010006093">
    <property type="protein sequence ID" value="KAJ4828745.1"/>
    <property type="molecule type" value="Genomic_DNA"/>
</dbReference>
<comment type="caution">
    <text evidence="2">The sequence shown here is derived from an EMBL/GenBank/DDBJ whole genome shotgun (WGS) entry which is preliminary data.</text>
</comment>
<proteinExistence type="predicted"/>
<protein>
    <submittedName>
        <fullName evidence="2">Uncharacterized protein</fullName>
    </submittedName>
</protein>
<dbReference type="AlphaFoldDB" id="A0A9Q0FC31"/>
<keyword evidence="1" id="KW-0472">Membrane</keyword>
<evidence type="ECO:0000313" key="3">
    <source>
        <dbReference type="Proteomes" id="UP001141552"/>
    </source>
</evidence>
<reference evidence="2" key="2">
    <citation type="journal article" date="2023" name="Plants (Basel)">
        <title>Annotation of the Turnera subulata (Passifloraceae) Draft Genome Reveals the S-Locus Evolved after the Divergence of Turneroideae from Passifloroideae in a Stepwise Manner.</title>
        <authorList>
            <person name="Henning P.M."/>
            <person name="Roalson E.H."/>
            <person name="Mir W."/>
            <person name="McCubbin A.G."/>
            <person name="Shore J.S."/>
        </authorList>
    </citation>
    <scope>NUCLEOTIDE SEQUENCE</scope>
    <source>
        <strain evidence="2">F60SS</strain>
    </source>
</reference>
<organism evidence="2 3">
    <name type="scientific">Turnera subulata</name>
    <dbReference type="NCBI Taxonomy" id="218843"/>
    <lineage>
        <taxon>Eukaryota</taxon>
        <taxon>Viridiplantae</taxon>
        <taxon>Streptophyta</taxon>
        <taxon>Embryophyta</taxon>
        <taxon>Tracheophyta</taxon>
        <taxon>Spermatophyta</taxon>
        <taxon>Magnoliopsida</taxon>
        <taxon>eudicotyledons</taxon>
        <taxon>Gunneridae</taxon>
        <taxon>Pentapetalae</taxon>
        <taxon>rosids</taxon>
        <taxon>fabids</taxon>
        <taxon>Malpighiales</taxon>
        <taxon>Passifloraceae</taxon>
        <taxon>Turnera</taxon>
    </lineage>
</organism>
<dbReference type="Proteomes" id="UP001141552">
    <property type="component" value="Unassembled WGS sequence"/>
</dbReference>
<accession>A0A9Q0FC31</accession>
<keyword evidence="1" id="KW-0812">Transmembrane</keyword>
<keyword evidence="3" id="KW-1185">Reference proteome</keyword>
<name>A0A9Q0FC31_9ROSI</name>
<evidence type="ECO:0000256" key="1">
    <source>
        <dbReference type="SAM" id="Phobius"/>
    </source>
</evidence>
<feature type="transmembrane region" description="Helical" evidence="1">
    <location>
        <begin position="34"/>
        <end position="53"/>
    </location>
</feature>
<gene>
    <name evidence="2" type="ORF">Tsubulata_043081</name>
</gene>